<feature type="region of interest" description="Disordered" evidence="1">
    <location>
        <begin position="1"/>
        <end position="20"/>
    </location>
</feature>
<reference evidence="3 4" key="1">
    <citation type="journal article" date="2012" name="J. Bacteriol.">
        <title>Draft Genome Sequence of Agrobacterium albertimagni Strain AOL15.</title>
        <authorList>
            <person name="Trimble W.L."/>
            <person name="Phung le T."/>
            <person name="Meyer F."/>
            <person name="Gilbert J.A."/>
            <person name="Silver S."/>
        </authorList>
    </citation>
    <scope>NUCLEOTIDE SEQUENCE [LARGE SCALE GENOMIC DNA]</scope>
    <source>
        <strain evidence="3 4">AOL15</strain>
    </source>
</reference>
<dbReference type="Proteomes" id="UP000007123">
    <property type="component" value="Unassembled WGS sequence"/>
</dbReference>
<keyword evidence="4" id="KW-1185">Reference proteome</keyword>
<dbReference type="SUPFAM" id="SSF50090">
    <property type="entry name" value="Electron transport accessory proteins"/>
    <property type="match status" value="1"/>
</dbReference>
<dbReference type="InterPro" id="IPR042262">
    <property type="entry name" value="CN_hydtase_beta_C"/>
</dbReference>
<comment type="caution">
    <text evidence="3">The sequence shown here is derived from an EMBL/GenBank/DDBJ whole genome shotgun (WGS) entry which is preliminary data.</text>
</comment>
<name>K2Q313_9HYPH</name>
<dbReference type="STRING" id="1156935.QWE_10067"/>
<evidence type="ECO:0000256" key="1">
    <source>
        <dbReference type="SAM" id="MobiDB-lite"/>
    </source>
</evidence>
<dbReference type="InterPro" id="IPR049054">
    <property type="entry name" value="CN_hydtase_beta-like_N"/>
</dbReference>
<evidence type="ECO:0000259" key="2">
    <source>
        <dbReference type="Pfam" id="PF21006"/>
    </source>
</evidence>
<evidence type="ECO:0000313" key="4">
    <source>
        <dbReference type="Proteomes" id="UP000007123"/>
    </source>
</evidence>
<dbReference type="InterPro" id="IPR023808">
    <property type="entry name" value="Nitrile_Hydratase_acc_put"/>
</dbReference>
<dbReference type="NCBIfam" id="TIGR03889">
    <property type="entry name" value="nitrile_acc"/>
    <property type="match status" value="1"/>
</dbReference>
<dbReference type="AlphaFoldDB" id="K2Q313"/>
<gene>
    <name evidence="3" type="ORF">QWE_10067</name>
</gene>
<dbReference type="EMBL" id="ALJF01000008">
    <property type="protein sequence ID" value="EKF59560.1"/>
    <property type="molecule type" value="Genomic_DNA"/>
</dbReference>
<protein>
    <recommendedName>
        <fullName evidence="2">Nitrile hydratase beta subunit-like N-terminal domain-containing protein</fullName>
    </recommendedName>
</protein>
<dbReference type="PATRIC" id="fig|1156935.5.peg.2036"/>
<feature type="region of interest" description="Disordered" evidence="1">
    <location>
        <begin position="97"/>
        <end position="118"/>
    </location>
</feature>
<dbReference type="Pfam" id="PF21006">
    <property type="entry name" value="NHase_beta_N"/>
    <property type="match status" value="1"/>
</dbReference>
<dbReference type="InterPro" id="IPR008990">
    <property type="entry name" value="Elect_transpt_acc-like_dom_sf"/>
</dbReference>
<feature type="domain" description="Nitrile hydratase beta subunit-like N-terminal" evidence="2">
    <location>
        <begin position="16"/>
        <end position="99"/>
    </location>
</feature>
<organism evidence="3 4">
    <name type="scientific">Agrobacterium albertimagni AOL15</name>
    <dbReference type="NCBI Taxonomy" id="1156935"/>
    <lineage>
        <taxon>Bacteria</taxon>
        <taxon>Pseudomonadati</taxon>
        <taxon>Pseudomonadota</taxon>
        <taxon>Alphaproteobacteria</taxon>
        <taxon>Hyphomicrobiales</taxon>
        <taxon>Rhizobiaceae</taxon>
        <taxon>Rhizobium/Agrobacterium group</taxon>
        <taxon>Agrobacterium</taxon>
    </lineage>
</organism>
<evidence type="ECO:0000313" key="3">
    <source>
        <dbReference type="EMBL" id="EKF59560.1"/>
    </source>
</evidence>
<proteinExistence type="predicted"/>
<sequence>MTDLAETPGLPRSPEGDPVFSEPWQAQAFAMTVHLHARGVFSWTEWAESLSAEVHQPGRATDGSDYFNAWVAALAGLLERKGLADRDTVEALRESWQRAAEATPHGSPIELANDPLRG</sequence>
<dbReference type="eggNOG" id="ENOG5032YC0">
    <property type="taxonomic scope" value="Bacteria"/>
</dbReference>
<dbReference type="Gene3D" id="1.10.472.20">
    <property type="entry name" value="Nitrile hydratase, beta subunit"/>
    <property type="match status" value="1"/>
</dbReference>
<accession>K2Q313</accession>